<feature type="repeat" description="ANK" evidence="3">
    <location>
        <begin position="145"/>
        <end position="177"/>
    </location>
</feature>
<dbReference type="InterPro" id="IPR036770">
    <property type="entry name" value="Ankyrin_rpt-contain_sf"/>
</dbReference>
<dbReference type="PRINTS" id="PR01415">
    <property type="entry name" value="ANKYRIN"/>
</dbReference>
<dbReference type="AlphaFoldDB" id="A0A2P1P7L9"/>
<feature type="repeat" description="ANK" evidence="3">
    <location>
        <begin position="70"/>
        <end position="102"/>
    </location>
</feature>
<dbReference type="InterPro" id="IPR002110">
    <property type="entry name" value="Ankyrin_rpt"/>
</dbReference>
<feature type="repeat" description="ANK" evidence="3">
    <location>
        <begin position="38"/>
        <end position="70"/>
    </location>
</feature>
<dbReference type="SMART" id="SM00248">
    <property type="entry name" value="ANK"/>
    <property type="match status" value="12"/>
</dbReference>
<name>A0A2P1P7L9_9RICK</name>
<dbReference type="PROSITE" id="PS50297">
    <property type="entry name" value="ANK_REP_REGION"/>
    <property type="match status" value="6"/>
</dbReference>
<feature type="repeat" description="ANK" evidence="3">
    <location>
        <begin position="180"/>
        <end position="209"/>
    </location>
</feature>
<keyword evidence="5" id="KW-1185">Reference proteome</keyword>
<feature type="repeat" description="ANK" evidence="3">
    <location>
        <begin position="210"/>
        <end position="242"/>
    </location>
</feature>
<proteinExistence type="predicted"/>
<evidence type="ECO:0000313" key="5">
    <source>
        <dbReference type="Proteomes" id="UP000241762"/>
    </source>
</evidence>
<dbReference type="PANTHER" id="PTHR24198:SF165">
    <property type="entry name" value="ANKYRIN REPEAT-CONTAINING PROTEIN-RELATED"/>
    <property type="match status" value="1"/>
</dbReference>
<keyword evidence="1" id="KW-0677">Repeat</keyword>
<feature type="repeat" description="ANK" evidence="3">
    <location>
        <begin position="467"/>
        <end position="504"/>
    </location>
</feature>
<dbReference type="Pfam" id="PF13637">
    <property type="entry name" value="Ank_4"/>
    <property type="match status" value="1"/>
</dbReference>
<evidence type="ECO:0000256" key="3">
    <source>
        <dbReference type="PROSITE-ProRule" id="PRU00023"/>
    </source>
</evidence>
<evidence type="ECO:0000256" key="1">
    <source>
        <dbReference type="ARBA" id="ARBA00022737"/>
    </source>
</evidence>
<reference evidence="4 5" key="1">
    <citation type="submission" date="2018-03" db="EMBL/GenBank/DDBJ databases">
        <title>A gene transfer event suggests a long-term partnership between eustigmatophyte algae and a novel lineage of endosymbiotic bacteria.</title>
        <authorList>
            <person name="Yurchenko T."/>
            <person name="Sevcikova T."/>
            <person name="Pribyl P."/>
            <person name="El Karkouri K."/>
            <person name="Klimes V."/>
            <person name="Amaral R."/>
            <person name="Zbrankova V."/>
            <person name="Kim E."/>
            <person name="Raoult D."/>
            <person name="Santos L.M.A."/>
            <person name="Elias M."/>
        </authorList>
    </citation>
    <scope>NUCLEOTIDE SEQUENCE [LARGE SCALE GENOMIC DNA]</scope>
    <source>
        <strain evidence="4">CCALA 838</strain>
    </source>
</reference>
<dbReference type="PANTHER" id="PTHR24198">
    <property type="entry name" value="ANKYRIN REPEAT AND PROTEIN KINASE DOMAIN-CONTAINING PROTEIN"/>
    <property type="match status" value="1"/>
</dbReference>
<evidence type="ECO:0000313" key="4">
    <source>
        <dbReference type="EMBL" id="AVP87263.1"/>
    </source>
</evidence>
<dbReference type="PROSITE" id="PS50088">
    <property type="entry name" value="ANK_REPEAT"/>
    <property type="match status" value="9"/>
</dbReference>
<feature type="repeat" description="ANK" evidence="3">
    <location>
        <begin position="241"/>
        <end position="273"/>
    </location>
</feature>
<feature type="repeat" description="ANK" evidence="3">
    <location>
        <begin position="109"/>
        <end position="141"/>
    </location>
</feature>
<accession>A0A2P1P7L9</accession>
<protein>
    <submittedName>
        <fullName evidence="4">Uncharacterized protein</fullName>
    </submittedName>
</protein>
<dbReference type="OrthoDB" id="7164495at2"/>
<feature type="repeat" description="ANK" evidence="3">
    <location>
        <begin position="434"/>
        <end position="466"/>
    </location>
</feature>
<sequence length="754" mass="83959">MKSQKLLNDLIKSIKKGDITKISDALNSGIDVNSTDSNKLSLLHHAAKIGNLETIQLLIDKGASINDRKGDYRVINFAIESGNLEAIKFLINSGANFDASNTHAYCSMASYTPLHHASKVGNIEAIKLFLDLGADIHKQYLPQNEAKTPLHFATKAGHLEAIRLLVSRGANINQPTCEGTPLGMAARSGNIEAMELLIHLGANIYTTFNCNTTALHHAAQKGNLEAMQLLIDKGADVNYNPTSSPLHQSLLKGQTQAAALLINSGAHINESNITTLMSYVAYSGNKDAVNLLLTKVTELGLQDFLKSTDHRILGHALLSQKIEIIDMILPYVNNSYILKNTFELSEIAIEKFSANDFTAIMEMLLNKGMDIHALDHSKKHNFLHYISTNPYWRDCGRTYPVHWDNYDKNHKRRGIEHFKFFVEHGVDINALDEHGRTPLMYVAMKGSPKILKYLIQNGADMNLMDRKGNTSLHLVAERKSDPVLKASIFKHLMDKGARLDIANQEGFTPLDNIMDCSYTGGYSTSTFLDLYAHGVPFDFSHQKLFANLIKQFEPKYKNELDKQLGQILVALILLKECSDTQLTEVTNAINKFAPRLAPNFFEKLTQTKSKLQYLDSLKNGVKFADSAIERIQDETLLNLISNISNQMKLSVKKIETDSLDSMQIVLTRTPVHNLSKIIFSDTPDILNNITSFLKSEDITNFKSVRPAKPKEIQSNSHKRLKIDATQDTADTHSEIAELIDISVNTAGSSDDLSD</sequence>
<evidence type="ECO:0000256" key="2">
    <source>
        <dbReference type="ARBA" id="ARBA00023043"/>
    </source>
</evidence>
<dbReference type="Gene3D" id="1.25.40.20">
    <property type="entry name" value="Ankyrin repeat-containing domain"/>
    <property type="match status" value="4"/>
</dbReference>
<keyword evidence="2 3" id="KW-0040">ANK repeat</keyword>
<dbReference type="Proteomes" id="UP000241762">
    <property type="component" value="Chromosome"/>
</dbReference>
<dbReference type="Pfam" id="PF12796">
    <property type="entry name" value="Ank_2"/>
    <property type="match status" value="3"/>
</dbReference>
<organism evidence="4 5">
    <name type="scientific">Candidatus Phycorickettsia trachydisci</name>
    <dbReference type="NCBI Taxonomy" id="2115978"/>
    <lineage>
        <taxon>Bacteria</taxon>
        <taxon>Pseudomonadati</taxon>
        <taxon>Pseudomonadota</taxon>
        <taxon>Alphaproteobacteria</taxon>
        <taxon>Rickettsiales</taxon>
        <taxon>Rickettsiaceae</taxon>
        <taxon>Candidatus Phycorickettsia</taxon>
    </lineage>
</organism>
<dbReference type="KEGG" id="ptc:phytr_3090"/>
<gene>
    <name evidence="4" type="ORF">phytr_3090</name>
</gene>
<dbReference type="EMBL" id="CP027845">
    <property type="protein sequence ID" value="AVP87263.1"/>
    <property type="molecule type" value="Genomic_DNA"/>
</dbReference>
<dbReference type="RefSeq" id="WP_106874131.1">
    <property type="nucleotide sequence ID" value="NZ_CP027845.1"/>
</dbReference>
<dbReference type="SUPFAM" id="SSF48403">
    <property type="entry name" value="Ankyrin repeat"/>
    <property type="match status" value="2"/>
</dbReference>